<dbReference type="InterPro" id="IPR012337">
    <property type="entry name" value="RNaseH-like_sf"/>
</dbReference>
<name>A0A133U735_9EURY</name>
<protein>
    <recommendedName>
        <fullName evidence="1">YprB ribonuclease H-like domain-containing protein</fullName>
    </recommendedName>
</protein>
<accession>A0A133U735</accession>
<keyword evidence="3" id="KW-1185">Reference proteome</keyword>
<dbReference type="EMBL" id="LHXL01000016">
    <property type="protein sequence ID" value="KXA90002.1"/>
    <property type="molecule type" value="Genomic_DNA"/>
</dbReference>
<dbReference type="Gene3D" id="1.10.150.20">
    <property type="entry name" value="5' to 3' exonuclease, C-terminal subdomain"/>
    <property type="match status" value="1"/>
</dbReference>
<dbReference type="Gene3D" id="3.30.420.10">
    <property type="entry name" value="Ribonuclease H-like superfamily/Ribonuclease H"/>
    <property type="match status" value="1"/>
</dbReference>
<dbReference type="PANTHER" id="PTHR38462:SF1">
    <property type="entry name" value="YPRB RIBONUCLEASE H-LIKE DOMAIN-CONTAINING PROTEIN"/>
    <property type="match status" value="1"/>
</dbReference>
<evidence type="ECO:0000313" key="2">
    <source>
        <dbReference type="EMBL" id="KXA90002.1"/>
    </source>
</evidence>
<feature type="domain" description="YprB ribonuclease H-like" evidence="1">
    <location>
        <begin position="150"/>
        <end position="311"/>
    </location>
</feature>
<gene>
    <name evidence="2" type="ORF">AKJ62_01900</name>
</gene>
<dbReference type="AlphaFoldDB" id="A0A133U735"/>
<dbReference type="Pfam" id="PF13482">
    <property type="entry name" value="RNase_H_2"/>
    <property type="match status" value="1"/>
</dbReference>
<dbReference type="PANTHER" id="PTHR38462">
    <property type="entry name" value="EXONUCLEASE-LIKE PROTEIN"/>
    <property type="match status" value="1"/>
</dbReference>
<proteinExistence type="predicted"/>
<dbReference type="InterPro" id="IPR036397">
    <property type="entry name" value="RNaseH_sf"/>
</dbReference>
<evidence type="ECO:0000259" key="1">
    <source>
        <dbReference type="Pfam" id="PF13482"/>
    </source>
</evidence>
<comment type="caution">
    <text evidence="2">The sequence shown here is derived from an EMBL/GenBank/DDBJ whole genome shotgun (WGS) entry which is preliminary data.</text>
</comment>
<organism evidence="2 3">
    <name type="scientific">candidate division MSBL1 archaeon SCGC-AAA259D14</name>
    <dbReference type="NCBI Taxonomy" id="1698261"/>
    <lineage>
        <taxon>Archaea</taxon>
        <taxon>Methanobacteriati</taxon>
        <taxon>Methanobacteriota</taxon>
        <taxon>candidate division MSBL1</taxon>
    </lineage>
</organism>
<reference evidence="2 3" key="1">
    <citation type="journal article" date="2016" name="Sci. Rep.">
        <title>Metabolic traits of an uncultured archaeal lineage -MSBL1- from brine pools of the Red Sea.</title>
        <authorList>
            <person name="Mwirichia R."/>
            <person name="Alam I."/>
            <person name="Rashid M."/>
            <person name="Vinu M."/>
            <person name="Ba-Alawi W."/>
            <person name="Anthony Kamau A."/>
            <person name="Kamanda Ngugi D."/>
            <person name="Goker M."/>
            <person name="Klenk H.P."/>
            <person name="Bajic V."/>
            <person name="Stingl U."/>
        </authorList>
    </citation>
    <scope>NUCLEOTIDE SEQUENCE [LARGE SCALE GENOMIC DNA]</scope>
    <source>
        <strain evidence="2">SCGC-AAA259D14</strain>
    </source>
</reference>
<sequence length="322" mass="37338">MEDPTLLQSDFERAQQLGEFLLKEYADTDLSEIIDCEIVQNEYGETYRRLEMVKECLDCSFSSKEEILSDLKLIRGIGPVTEEKLKEKGYKTIGELRSHEEWGDKAASIVELFDAPDPLELMKIILKWKSPTDSLVLNLSDLHDERDFAILDIETMGLSNQPIILFGLALPGENKVEIRQFLLKDIEQEMAALKEFKDTVEKRSAFLTFNGKSFDIPYIERRFQYYGLQHGFDHNHFDMYHFSRRAWNDVSNYRLNTLEREILGLNRSLDIPSSMVPGFYQNYREEGNPGPLIPILEHNKQDLLSLLELFREVGGEILDGQD</sequence>
<dbReference type="InterPro" id="IPR038720">
    <property type="entry name" value="YprB_RNase_H-like_dom"/>
</dbReference>
<evidence type="ECO:0000313" key="3">
    <source>
        <dbReference type="Proteomes" id="UP000070589"/>
    </source>
</evidence>
<dbReference type="GO" id="GO:0003676">
    <property type="term" value="F:nucleic acid binding"/>
    <property type="evidence" value="ECO:0007669"/>
    <property type="project" value="InterPro"/>
</dbReference>
<dbReference type="SUPFAM" id="SSF53098">
    <property type="entry name" value="Ribonuclease H-like"/>
    <property type="match status" value="1"/>
</dbReference>
<dbReference type="Proteomes" id="UP000070589">
    <property type="component" value="Unassembled WGS sequence"/>
</dbReference>